<evidence type="ECO:0000313" key="2">
    <source>
        <dbReference type="EMBL" id="MBX65334.1"/>
    </source>
</evidence>
<name>A0A2P2QEK0_RHIMU</name>
<feature type="transmembrane region" description="Helical" evidence="1">
    <location>
        <begin position="36"/>
        <end position="59"/>
    </location>
</feature>
<accession>A0A2P2QEK0</accession>
<sequence>MRTRKTTVPLTCLLFFCCFFFFVRRKEERMITSVQILAWNYLVCSSFLFFVMAIALHLLHFSRWVFFLLSL</sequence>
<feature type="transmembrane region" description="Helical" evidence="1">
    <location>
        <begin position="6"/>
        <end position="24"/>
    </location>
</feature>
<evidence type="ECO:0000256" key="1">
    <source>
        <dbReference type="SAM" id="Phobius"/>
    </source>
</evidence>
<protein>
    <submittedName>
        <fullName evidence="2">Uncharacterized protein</fullName>
    </submittedName>
</protein>
<keyword evidence="1" id="KW-0812">Transmembrane</keyword>
<dbReference type="AlphaFoldDB" id="A0A2P2QEK0"/>
<proteinExistence type="predicted"/>
<organism evidence="2">
    <name type="scientific">Rhizophora mucronata</name>
    <name type="common">Asiatic mangrove</name>
    <dbReference type="NCBI Taxonomy" id="61149"/>
    <lineage>
        <taxon>Eukaryota</taxon>
        <taxon>Viridiplantae</taxon>
        <taxon>Streptophyta</taxon>
        <taxon>Embryophyta</taxon>
        <taxon>Tracheophyta</taxon>
        <taxon>Spermatophyta</taxon>
        <taxon>Magnoliopsida</taxon>
        <taxon>eudicotyledons</taxon>
        <taxon>Gunneridae</taxon>
        <taxon>Pentapetalae</taxon>
        <taxon>rosids</taxon>
        <taxon>fabids</taxon>
        <taxon>Malpighiales</taxon>
        <taxon>Rhizophoraceae</taxon>
        <taxon>Rhizophora</taxon>
    </lineage>
</organism>
<keyword evidence="1" id="KW-0472">Membrane</keyword>
<keyword evidence="1" id="KW-1133">Transmembrane helix</keyword>
<dbReference type="EMBL" id="GGEC01084850">
    <property type="protein sequence ID" value="MBX65334.1"/>
    <property type="molecule type" value="Transcribed_RNA"/>
</dbReference>
<reference evidence="2" key="1">
    <citation type="submission" date="2018-02" db="EMBL/GenBank/DDBJ databases">
        <title>Rhizophora mucronata_Transcriptome.</title>
        <authorList>
            <person name="Meera S.P."/>
            <person name="Sreeshan A."/>
            <person name="Augustine A."/>
        </authorList>
    </citation>
    <scope>NUCLEOTIDE SEQUENCE</scope>
    <source>
        <tissue evidence="2">Leaf</tissue>
    </source>
</reference>